<proteinExistence type="predicted"/>
<name>A0ABY9SEA6_9ENTR</name>
<evidence type="ECO:0000313" key="2">
    <source>
        <dbReference type="EMBL" id="WMY75827.1"/>
    </source>
</evidence>
<dbReference type="Proteomes" id="UP001246690">
    <property type="component" value="Chromosome"/>
</dbReference>
<keyword evidence="3" id="KW-1185">Reference proteome</keyword>
<accession>A0ABY9SEA6</accession>
<dbReference type="EMBL" id="CP133838">
    <property type="protein sequence ID" value="WMY75827.1"/>
    <property type="molecule type" value="Genomic_DNA"/>
</dbReference>
<sequence>MNIKFQDHVFQALLAEANRQNKPMARLCHEILATAASIFDNAPTIPNEGTNQNGDTNDRDGRN</sequence>
<protein>
    <submittedName>
        <fullName evidence="2">Uncharacterized protein</fullName>
    </submittedName>
</protein>
<evidence type="ECO:0000313" key="3">
    <source>
        <dbReference type="Proteomes" id="UP001246690"/>
    </source>
</evidence>
<evidence type="ECO:0000256" key="1">
    <source>
        <dbReference type="SAM" id="MobiDB-lite"/>
    </source>
</evidence>
<dbReference type="RefSeq" id="WP_309878247.1">
    <property type="nucleotide sequence ID" value="NZ_CP133838.1"/>
</dbReference>
<reference evidence="2 3" key="1">
    <citation type="submission" date="2023-09" db="EMBL/GenBank/DDBJ databases">
        <title>Buttiauxella selenatireducens sp. nov., isolated from the rhizosphere of Cardamine hupingshanesis.</title>
        <authorList>
            <person name="Zhang S."/>
            <person name="Xu Z."/>
            <person name="Wang H."/>
            <person name="Guo Y."/>
        </authorList>
    </citation>
    <scope>NUCLEOTIDE SEQUENCE [LARGE SCALE GENOMIC DNA]</scope>
    <source>
        <strain evidence="2 3">R73</strain>
    </source>
</reference>
<gene>
    <name evidence="2" type="ORF">RHD99_07770</name>
</gene>
<organism evidence="2 3">
    <name type="scientific">Buttiauxella selenatireducens</name>
    <dbReference type="NCBI Taxonomy" id="3073902"/>
    <lineage>
        <taxon>Bacteria</taxon>
        <taxon>Pseudomonadati</taxon>
        <taxon>Pseudomonadota</taxon>
        <taxon>Gammaproteobacteria</taxon>
        <taxon>Enterobacterales</taxon>
        <taxon>Enterobacteriaceae</taxon>
        <taxon>Buttiauxella</taxon>
    </lineage>
</organism>
<feature type="region of interest" description="Disordered" evidence="1">
    <location>
        <begin position="40"/>
        <end position="63"/>
    </location>
</feature>